<gene>
    <name evidence="1" type="ORF">DRI96_00110</name>
</gene>
<dbReference type="Proteomes" id="UP000267654">
    <property type="component" value="Unassembled WGS sequence"/>
</dbReference>
<dbReference type="EMBL" id="QMQB01000002">
    <property type="protein sequence ID" value="RLE15300.1"/>
    <property type="molecule type" value="Genomic_DNA"/>
</dbReference>
<evidence type="ECO:0000313" key="2">
    <source>
        <dbReference type="Proteomes" id="UP000267654"/>
    </source>
</evidence>
<evidence type="ECO:0000313" key="1">
    <source>
        <dbReference type="EMBL" id="RLE15300.1"/>
    </source>
</evidence>
<accession>A0A662DHQ7</accession>
<dbReference type="AlphaFoldDB" id="A0A662DHQ7"/>
<sequence length="113" mass="12649">MWIDEKNTGKGEKGLNLLASILGIVLFVVSLIALVKLAFLSNKGVADAVIGVVFLIFIVFSFIWISGRGTDILQRIVDSTKEGHLFSFKIGWTGIETKVNKEEERKFDQKNYN</sequence>
<name>A0A662DHQ7_UNCAE</name>
<protein>
    <submittedName>
        <fullName evidence="1">Uncharacterized protein</fullName>
    </submittedName>
</protein>
<organism evidence="1 2">
    <name type="scientific">Aerophobetes bacterium</name>
    <dbReference type="NCBI Taxonomy" id="2030807"/>
    <lineage>
        <taxon>Bacteria</taxon>
        <taxon>Candidatus Aerophobota</taxon>
    </lineage>
</organism>
<reference evidence="1 2" key="1">
    <citation type="submission" date="2018-06" db="EMBL/GenBank/DDBJ databases">
        <title>Extensive metabolic versatility and redundancy in microbially diverse, dynamic hydrothermal sediments.</title>
        <authorList>
            <person name="Dombrowski N."/>
            <person name="Teske A."/>
            <person name="Baker B.J."/>
        </authorList>
    </citation>
    <scope>NUCLEOTIDE SEQUENCE [LARGE SCALE GENOMIC DNA]</scope>
    <source>
        <strain evidence="1">B19_G9</strain>
    </source>
</reference>
<proteinExistence type="predicted"/>
<comment type="caution">
    <text evidence="1">The sequence shown here is derived from an EMBL/GenBank/DDBJ whole genome shotgun (WGS) entry which is preliminary data.</text>
</comment>